<evidence type="ECO:0000313" key="2">
    <source>
        <dbReference type="EMBL" id="KAF9067091.1"/>
    </source>
</evidence>
<protein>
    <submittedName>
        <fullName evidence="2">Uncharacterized protein</fullName>
    </submittedName>
</protein>
<proteinExistence type="predicted"/>
<dbReference type="Proteomes" id="UP000772434">
    <property type="component" value="Unassembled WGS sequence"/>
</dbReference>
<accession>A0A9P5PPL0</accession>
<reference evidence="2" key="1">
    <citation type="submission" date="2020-11" db="EMBL/GenBank/DDBJ databases">
        <authorList>
            <consortium name="DOE Joint Genome Institute"/>
            <person name="Ahrendt S."/>
            <person name="Riley R."/>
            <person name="Andreopoulos W."/>
            <person name="Labutti K."/>
            <person name="Pangilinan J."/>
            <person name="Ruiz-Duenas F.J."/>
            <person name="Barrasa J.M."/>
            <person name="Sanchez-Garcia M."/>
            <person name="Camarero S."/>
            <person name="Miyauchi S."/>
            <person name="Serrano A."/>
            <person name="Linde D."/>
            <person name="Babiker R."/>
            <person name="Drula E."/>
            <person name="Ayuso-Fernandez I."/>
            <person name="Pacheco R."/>
            <person name="Padilla G."/>
            <person name="Ferreira P."/>
            <person name="Barriuso J."/>
            <person name="Kellner H."/>
            <person name="Castanera R."/>
            <person name="Alfaro M."/>
            <person name="Ramirez L."/>
            <person name="Pisabarro A.G."/>
            <person name="Kuo A."/>
            <person name="Tritt A."/>
            <person name="Lipzen A."/>
            <person name="He G."/>
            <person name="Yan M."/>
            <person name="Ng V."/>
            <person name="Cullen D."/>
            <person name="Martin F."/>
            <person name="Rosso M.-N."/>
            <person name="Henrissat B."/>
            <person name="Hibbett D."/>
            <person name="Martinez A.T."/>
            <person name="Grigoriev I.V."/>
        </authorList>
    </citation>
    <scope>NUCLEOTIDE SEQUENCE</scope>
    <source>
        <strain evidence="2">AH 40177</strain>
    </source>
</reference>
<organism evidence="2 3">
    <name type="scientific">Rhodocollybia butyracea</name>
    <dbReference type="NCBI Taxonomy" id="206335"/>
    <lineage>
        <taxon>Eukaryota</taxon>
        <taxon>Fungi</taxon>
        <taxon>Dikarya</taxon>
        <taxon>Basidiomycota</taxon>
        <taxon>Agaricomycotina</taxon>
        <taxon>Agaricomycetes</taxon>
        <taxon>Agaricomycetidae</taxon>
        <taxon>Agaricales</taxon>
        <taxon>Marasmiineae</taxon>
        <taxon>Omphalotaceae</taxon>
        <taxon>Rhodocollybia</taxon>
    </lineage>
</organism>
<feature type="region of interest" description="Disordered" evidence="1">
    <location>
        <begin position="215"/>
        <end position="279"/>
    </location>
</feature>
<evidence type="ECO:0000313" key="3">
    <source>
        <dbReference type="Proteomes" id="UP000772434"/>
    </source>
</evidence>
<feature type="compositionally biased region" description="Low complexity" evidence="1">
    <location>
        <begin position="107"/>
        <end position="122"/>
    </location>
</feature>
<dbReference type="AlphaFoldDB" id="A0A9P5PPL0"/>
<evidence type="ECO:0000256" key="1">
    <source>
        <dbReference type="SAM" id="MobiDB-lite"/>
    </source>
</evidence>
<feature type="compositionally biased region" description="Low complexity" evidence="1">
    <location>
        <begin position="245"/>
        <end position="257"/>
    </location>
</feature>
<comment type="caution">
    <text evidence="2">The sequence shown here is derived from an EMBL/GenBank/DDBJ whole genome shotgun (WGS) entry which is preliminary data.</text>
</comment>
<feature type="region of interest" description="Disordered" evidence="1">
    <location>
        <begin position="92"/>
        <end position="203"/>
    </location>
</feature>
<keyword evidence="3" id="KW-1185">Reference proteome</keyword>
<feature type="compositionally biased region" description="Low complexity" evidence="1">
    <location>
        <begin position="136"/>
        <end position="147"/>
    </location>
</feature>
<dbReference type="EMBL" id="JADNRY010000078">
    <property type="protein sequence ID" value="KAF9067091.1"/>
    <property type="molecule type" value="Genomic_DNA"/>
</dbReference>
<name>A0A9P5PPL0_9AGAR</name>
<feature type="compositionally biased region" description="Polar residues" evidence="1">
    <location>
        <begin position="93"/>
        <end position="106"/>
    </location>
</feature>
<sequence length="279" mass="30209">MSLERYAFTSDGQRIIIPEKDFQQMFGDHTAWTSRPPLRTEYQFYPVSSPIPEDSSAELIPNITYVDRNTKEIMHCEVYPIIGPPAYPRGAVSNPSSALRSTRHGTPSSHFSPMSTYSPSSSAGRGSPMPDTLRGSNISSSPYLSSPSPGPSSEDRHSTHMHGTGDHPSPAFPGSPRDSIASGSRSPARRHATPVPLSRESRRSFSALYELGLQRPEVDGSSYSTQSPSDFPAEQVGSPSFAPVSPRTSRRASNASSRSRHATPTFDMSSPAPSPRSSQ</sequence>
<gene>
    <name evidence="2" type="ORF">BDP27DRAFT_1423253</name>
</gene>